<evidence type="ECO:0000259" key="2">
    <source>
        <dbReference type="Pfam" id="PF05970"/>
    </source>
</evidence>
<dbReference type="Gene3D" id="3.40.50.300">
    <property type="entry name" value="P-loop containing nucleotide triphosphate hydrolases"/>
    <property type="match status" value="1"/>
</dbReference>
<dbReference type="Proteomes" id="UP000789342">
    <property type="component" value="Unassembled WGS sequence"/>
</dbReference>
<keyword evidence="1" id="KW-0067">ATP-binding</keyword>
<dbReference type="EMBL" id="CAJVPV010027406">
    <property type="protein sequence ID" value="CAG8733988.1"/>
    <property type="molecule type" value="Genomic_DNA"/>
</dbReference>
<dbReference type="EC" id="5.6.2.3" evidence="1"/>
<organism evidence="3 4">
    <name type="scientific">Acaulospora morrowiae</name>
    <dbReference type="NCBI Taxonomy" id="94023"/>
    <lineage>
        <taxon>Eukaryota</taxon>
        <taxon>Fungi</taxon>
        <taxon>Fungi incertae sedis</taxon>
        <taxon>Mucoromycota</taxon>
        <taxon>Glomeromycotina</taxon>
        <taxon>Glomeromycetes</taxon>
        <taxon>Diversisporales</taxon>
        <taxon>Acaulosporaceae</taxon>
        <taxon>Acaulospora</taxon>
    </lineage>
</organism>
<dbReference type="InterPro" id="IPR010285">
    <property type="entry name" value="DNA_helicase_pif1-like_DEAD"/>
</dbReference>
<proteinExistence type="inferred from homology"/>
<evidence type="ECO:0000313" key="3">
    <source>
        <dbReference type="EMBL" id="CAG8733988.1"/>
    </source>
</evidence>
<dbReference type="AlphaFoldDB" id="A0A9N9IH77"/>
<dbReference type="GO" id="GO:0016787">
    <property type="term" value="F:hydrolase activity"/>
    <property type="evidence" value="ECO:0007669"/>
    <property type="project" value="UniProtKB-KW"/>
</dbReference>
<dbReference type="SUPFAM" id="SSF52540">
    <property type="entry name" value="P-loop containing nucleoside triphosphate hydrolases"/>
    <property type="match status" value="1"/>
</dbReference>
<dbReference type="GO" id="GO:0043139">
    <property type="term" value="F:5'-3' DNA helicase activity"/>
    <property type="evidence" value="ECO:0007669"/>
    <property type="project" value="UniProtKB-EC"/>
</dbReference>
<comment type="similarity">
    <text evidence="1">Belongs to the helicase family.</text>
</comment>
<evidence type="ECO:0000313" key="4">
    <source>
        <dbReference type="Proteomes" id="UP000789342"/>
    </source>
</evidence>
<dbReference type="GO" id="GO:0000723">
    <property type="term" value="P:telomere maintenance"/>
    <property type="evidence" value="ECO:0007669"/>
    <property type="project" value="InterPro"/>
</dbReference>
<keyword evidence="1" id="KW-0233">DNA recombination</keyword>
<keyword evidence="1" id="KW-0547">Nucleotide-binding</keyword>
<comment type="cofactor">
    <cofactor evidence="1">
        <name>Mg(2+)</name>
        <dbReference type="ChEBI" id="CHEBI:18420"/>
    </cofactor>
</comment>
<gene>
    <name evidence="3" type="ORF">AMORRO_LOCUS14234</name>
</gene>
<keyword evidence="1" id="KW-0347">Helicase</keyword>
<evidence type="ECO:0000256" key="1">
    <source>
        <dbReference type="RuleBase" id="RU363044"/>
    </source>
</evidence>
<feature type="non-terminal residue" evidence="3">
    <location>
        <position position="171"/>
    </location>
</feature>
<dbReference type="OrthoDB" id="5860629at2759"/>
<reference evidence="3" key="1">
    <citation type="submission" date="2021-06" db="EMBL/GenBank/DDBJ databases">
        <authorList>
            <person name="Kallberg Y."/>
            <person name="Tangrot J."/>
            <person name="Rosling A."/>
        </authorList>
    </citation>
    <scope>NUCLEOTIDE SEQUENCE</scope>
    <source>
        <strain evidence="3">CL551</strain>
    </source>
</reference>
<dbReference type="GO" id="GO:0006281">
    <property type="term" value="P:DNA repair"/>
    <property type="evidence" value="ECO:0007669"/>
    <property type="project" value="UniProtKB-KW"/>
</dbReference>
<dbReference type="PANTHER" id="PTHR10492:SF57">
    <property type="entry name" value="ATP-DEPENDENT DNA HELICASE"/>
    <property type="match status" value="1"/>
</dbReference>
<comment type="caution">
    <text evidence="3">The sequence shown here is derived from an EMBL/GenBank/DDBJ whole genome shotgun (WGS) entry which is preliminary data.</text>
</comment>
<name>A0A9N9IH77_9GLOM</name>
<accession>A0A9N9IH77</accession>
<dbReference type="GO" id="GO:0006310">
    <property type="term" value="P:DNA recombination"/>
    <property type="evidence" value="ECO:0007669"/>
    <property type="project" value="UniProtKB-KW"/>
</dbReference>
<dbReference type="GO" id="GO:0005524">
    <property type="term" value="F:ATP binding"/>
    <property type="evidence" value="ECO:0007669"/>
    <property type="project" value="UniProtKB-KW"/>
</dbReference>
<keyword evidence="4" id="KW-1185">Reference proteome</keyword>
<sequence>MAEDYLRYHNTETALSLVYNNISDMLRLFKKSLANDFNIQPPLLRIPISCVEPFNGQEETKQWQEIYSQLNLDQQIIIDKILSSINGQSSDSCFFVDGSGGTEKTFLYQTGIAANFLPNGTTVHSRFKLPLTLLKESTLQLSANSQEAEEIRQAKVIIWDEAPMASCQSLN</sequence>
<feature type="domain" description="DNA helicase Pif1-like DEAD-box helicase" evidence="2">
    <location>
        <begin position="110"/>
        <end position="168"/>
    </location>
</feature>
<dbReference type="Pfam" id="PF05970">
    <property type="entry name" value="PIF1"/>
    <property type="match status" value="1"/>
</dbReference>
<protein>
    <recommendedName>
        <fullName evidence="1">ATP-dependent DNA helicase</fullName>
        <ecNumber evidence="1">5.6.2.3</ecNumber>
    </recommendedName>
</protein>
<dbReference type="InterPro" id="IPR027417">
    <property type="entry name" value="P-loop_NTPase"/>
</dbReference>
<dbReference type="PANTHER" id="PTHR10492">
    <property type="match status" value="1"/>
</dbReference>
<comment type="catalytic activity">
    <reaction evidence="1">
        <text>ATP + H2O = ADP + phosphate + H(+)</text>
        <dbReference type="Rhea" id="RHEA:13065"/>
        <dbReference type="ChEBI" id="CHEBI:15377"/>
        <dbReference type="ChEBI" id="CHEBI:15378"/>
        <dbReference type="ChEBI" id="CHEBI:30616"/>
        <dbReference type="ChEBI" id="CHEBI:43474"/>
        <dbReference type="ChEBI" id="CHEBI:456216"/>
        <dbReference type="EC" id="5.6.2.3"/>
    </reaction>
</comment>
<keyword evidence="1" id="KW-0378">Hydrolase</keyword>
<keyword evidence="1" id="KW-0234">DNA repair</keyword>
<keyword evidence="1" id="KW-0227">DNA damage</keyword>